<dbReference type="InterPro" id="IPR011009">
    <property type="entry name" value="Kinase-like_dom_sf"/>
</dbReference>
<evidence type="ECO:0000256" key="13">
    <source>
        <dbReference type="PROSITE-ProRule" id="PRU10141"/>
    </source>
</evidence>
<evidence type="ECO:0000256" key="1">
    <source>
        <dbReference type="ARBA" id="ARBA00012513"/>
    </source>
</evidence>
<dbReference type="EMBL" id="QJKK01000004">
    <property type="protein sequence ID" value="RAL24421.1"/>
    <property type="molecule type" value="Genomic_DNA"/>
</dbReference>
<dbReference type="PROSITE" id="PS50011">
    <property type="entry name" value="PROTEIN_KINASE_DOM"/>
    <property type="match status" value="1"/>
</dbReference>
<evidence type="ECO:0000259" key="16">
    <source>
        <dbReference type="PROSITE" id="PS50011"/>
    </source>
</evidence>
<dbReference type="GO" id="GO:0005524">
    <property type="term" value="F:ATP binding"/>
    <property type="evidence" value="ECO:0007669"/>
    <property type="project" value="UniProtKB-UniRule"/>
</dbReference>
<keyword evidence="5 13" id="KW-0547">Nucleotide-binding</keyword>
<dbReference type="PROSITE" id="PS00107">
    <property type="entry name" value="PROTEIN_KINASE_ATP"/>
    <property type="match status" value="1"/>
</dbReference>
<dbReference type="GO" id="GO:0009847">
    <property type="term" value="P:spore germination"/>
    <property type="evidence" value="ECO:0007669"/>
    <property type="project" value="UniProtKB-ARBA"/>
</dbReference>
<keyword evidence="3" id="KW-0309">Germination</keyword>
<feature type="domain" description="Protein kinase" evidence="16">
    <location>
        <begin position="10"/>
        <end position="268"/>
    </location>
</feature>
<evidence type="ECO:0000256" key="2">
    <source>
        <dbReference type="ARBA" id="ARBA00022527"/>
    </source>
</evidence>
<dbReference type="RefSeq" id="WP_113658792.1">
    <property type="nucleotide sequence ID" value="NZ_KZ845666.1"/>
</dbReference>
<accession>A0A364K569</accession>
<dbReference type="InterPro" id="IPR008271">
    <property type="entry name" value="Ser/Thr_kinase_AS"/>
</dbReference>
<keyword evidence="4" id="KW-0808">Transferase</keyword>
<evidence type="ECO:0000256" key="10">
    <source>
        <dbReference type="ARBA" id="ARBA00048679"/>
    </source>
</evidence>
<keyword evidence="15" id="KW-0472">Membrane</keyword>
<dbReference type="Gene3D" id="1.10.510.10">
    <property type="entry name" value="Transferase(Phosphotransferase) domain 1"/>
    <property type="match status" value="1"/>
</dbReference>
<keyword evidence="2" id="KW-0723">Serine/threonine-protein kinase</keyword>
<reference evidence="17 18" key="1">
    <citation type="submission" date="2018-06" db="EMBL/GenBank/DDBJ databases">
        <title>Thermoflavimicrobium daqus sp. nov., a thermophilic microbe isolated from Moutai-flavour Daqu.</title>
        <authorList>
            <person name="Wang X."/>
            <person name="Zhou H."/>
        </authorList>
    </citation>
    <scope>NUCLEOTIDE SEQUENCE [LARGE SCALE GENOMIC DNA]</scope>
    <source>
        <strain evidence="17 18">FBKL4.011</strain>
    </source>
</reference>
<dbReference type="InterPro" id="IPR017441">
    <property type="entry name" value="Protein_kinase_ATP_BS"/>
</dbReference>
<dbReference type="SUPFAM" id="SSF56112">
    <property type="entry name" value="Protein kinase-like (PK-like)"/>
    <property type="match status" value="1"/>
</dbReference>
<dbReference type="PANTHER" id="PTHR43289:SF34">
    <property type="entry name" value="SERINE_THREONINE-PROTEIN KINASE YBDM-RELATED"/>
    <property type="match status" value="1"/>
</dbReference>
<dbReference type="AlphaFoldDB" id="A0A364K569"/>
<reference evidence="17 18" key="2">
    <citation type="submission" date="2018-06" db="EMBL/GenBank/DDBJ databases">
        <authorList>
            <person name="Zhirakovskaya E."/>
        </authorList>
    </citation>
    <scope>NUCLEOTIDE SEQUENCE [LARGE SCALE GENOMIC DNA]</scope>
    <source>
        <strain evidence="17 18">FBKL4.011</strain>
    </source>
</reference>
<dbReference type="FunFam" id="1.10.510.10:FF:000021">
    <property type="entry name" value="Serine/threonine protein kinase"/>
    <property type="match status" value="1"/>
</dbReference>
<keyword evidence="15" id="KW-1133">Transmembrane helix</keyword>
<feature type="transmembrane region" description="Helical" evidence="15">
    <location>
        <begin position="348"/>
        <end position="369"/>
    </location>
</feature>
<proteinExistence type="predicted"/>
<comment type="catalytic activity">
    <reaction evidence="9">
        <text>L-threonyl-[protein] + ATP = O-phospho-L-threonyl-[protein] + ADP + H(+)</text>
        <dbReference type="Rhea" id="RHEA:46608"/>
        <dbReference type="Rhea" id="RHEA-COMP:11060"/>
        <dbReference type="Rhea" id="RHEA-COMP:11605"/>
        <dbReference type="ChEBI" id="CHEBI:15378"/>
        <dbReference type="ChEBI" id="CHEBI:30013"/>
        <dbReference type="ChEBI" id="CHEBI:30616"/>
        <dbReference type="ChEBI" id="CHEBI:61977"/>
        <dbReference type="ChEBI" id="CHEBI:456216"/>
        <dbReference type="EC" id="2.7.11.1"/>
    </reaction>
</comment>
<gene>
    <name evidence="17" type="ORF">DL897_08840</name>
</gene>
<keyword evidence="18" id="KW-1185">Reference proteome</keyword>
<comment type="catalytic activity">
    <reaction evidence="10">
        <text>L-seryl-[protein] + ATP = O-phospho-L-seryl-[protein] + ADP + H(+)</text>
        <dbReference type="Rhea" id="RHEA:17989"/>
        <dbReference type="Rhea" id="RHEA-COMP:9863"/>
        <dbReference type="Rhea" id="RHEA-COMP:11604"/>
        <dbReference type="ChEBI" id="CHEBI:15378"/>
        <dbReference type="ChEBI" id="CHEBI:29999"/>
        <dbReference type="ChEBI" id="CHEBI:30616"/>
        <dbReference type="ChEBI" id="CHEBI:83421"/>
        <dbReference type="ChEBI" id="CHEBI:456216"/>
        <dbReference type="EC" id="2.7.11.1"/>
    </reaction>
</comment>
<name>A0A364K569_9BACL</name>
<feature type="binding site" evidence="13">
    <location>
        <position position="39"/>
    </location>
    <ligand>
        <name>ATP</name>
        <dbReference type="ChEBI" id="CHEBI:30616"/>
    </ligand>
</feature>
<evidence type="ECO:0000256" key="3">
    <source>
        <dbReference type="ARBA" id="ARBA00022544"/>
    </source>
</evidence>
<dbReference type="Proteomes" id="UP000251213">
    <property type="component" value="Unassembled WGS sequence"/>
</dbReference>
<feature type="region of interest" description="Disordered" evidence="14">
    <location>
        <begin position="277"/>
        <end position="328"/>
    </location>
</feature>
<evidence type="ECO:0000256" key="7">
    <source>
        <dbReference type="ARBA" id="ARBA00022840"/>
    </source>
</evidence>
<dbReference type="GO" id="GO:0071224">
    <property type="term" value="P:cellular response to peptidoglycan"/>
    <property type="evidence" value="ECO:0007669"/>
    <property type="project" value="UniProtKB-ARBA"/>
</dbReference>
<sequence>MEEKKLAGRYRLLKRIGRGGMSRVYKARDELLDRDVAVKVMYEHLMEDDEFVYRFLQEAKALAKISHPNFVQIHDVGQEGTTYYMVMELMSGPTLWQELSRKRILEPEEAIPIMIQVLRGIGRAHNLGIIHRDIKPTNIMYSADGRWKLMDLGASKLLSSFSELTKAGMVIGTAQYYSPEQAKGEDARIPSDLYSMGIVLFQILTGRLPFVGKESFSIALKHVNEPIPDPKRLNPNLPDELCEILYKALAKNPQDRYQSAYEMIEALEEVEKKLQLAEEEEMEEEIIEDEEESDEEESNSSDTSWDEEKSNEDEALEEESDEESQTEVIHIQSNENTSLKQSGKVKRFLLLSGLYIVLTFIFIYIILLITGDPDLSEPLNREQESTQNLLEQSIANIDKMNGVHLEVDETRTLGKKEINQQTDIVLQTNYIFAKYKGSETAELIEGGKCYKGKINEDSWNLSSNCGLKIYKHYHPQELLSKIKSYIQKTKYEEQDNQYVIHLNLNENDSFYSFVENFWEMQEIKPSALKSGTLKAKLIIDKTDFKIKEIDMEIMAKHDQDSWLTGWFQDIKFPEVQAKSYIRLIGEGSIQPK</sequence>
<evidence type="ECO:0000256" key="9">
    <source>
        <dbReference type="ARBA" id="ARBA00047899"/>
    </source>
</evidence>
<dbReference type="EC" id="2.7.11.1" evidence="1"/>
<organism evidence="17 18">
    <name type="scientific">Thermoflavimicrobium daqui</name>
    <dbReference type="NCBI Taxonomy" id="2137476"/>
    <lineage>
        <taxon>Bacteria</taxon>
        <taxon>Bacillati</taxon>
        <taxon>Bacillota</taxon>
        <taxon>Bacilli</taxon>
        <taxon>Bacillales</taxon>
        <taxon>Thermoactinomycetaceae</taxon>
        <taxon>Thermoflavimicrobium</taxon>
    </lineage>
</organism>
<protein>
    <recommendedName>
        <fullName evidence="12">Serine/threonine-protein kinase PrkC</fullName>
        <ecNumber evidence="1">2.7.11.1</ecNumber>
    </recommendedName>
</protein>
<evidence type="ECO:0000313" key="17">
    <source>
        <dbReference type="EMBL" id="RAL24421.1"/>
    </source>
</evidence>
<evidence type="ECO:0000313" key="18">
    <source>
        <dbReference type="Proteomes" id="UP000251213"/>
    </source>
</evidence>
<dbReference type="Gene3D" id="3.30.200.20">
    <property type="entry name" value="Phosphorylase Kinase, domain 1"/>
    <property type="match status" value="1"/>
</dbReference>
<dbReference type="OrthoDB" id="9788659at2"/>
<evidence type="ECO:0000256" key="11">
    <source>
        <dbReference type="ARBA" id="ARBA00060432"/>
    </source>
</evidence>
<evidence type="ECO:0000256" key="8">
    <source>
        <dbReference type="ARBA" id="ARBA00022968"/>
    </source>
</evidence>
<dbReference type="FunFam" id="3.30.200.20:FF:000035">
    <property type="entry name" value="Serine/threonine protein kinase Stk1"/>
    <property type="match status" value="1"/>
</dbReference>
<evidence type="ECO:0000256" key="5">
    <source>
        <dbReference type="ARBA" id="ARBA00022741"/>
    </source>
</evidence>
<keyword evidence="7 13" id="KW-0067">ATP-binding</keyword>
<evidence type="ECO:0000256" key="12">
    <source>
        <dbReference type="ARBA" id="ARBA00070041"/>
    </source>
</evidence>
<dbReference type="Pfam" id="PF00069">
    <property type="entry name" value="Pkinase"/>
    <property type="match status" value="1"/>
</dbReference>
<keyword evidence="15" id="KW-0812">Transmembrane</keyword>
<dbReference type="SMART" id="SM00220">
    <property type="entry name" value="S_TKc"/>
    <property type="match status" value="1"/>
</dbReference>
<evidence type="ECO:0000256" key="15">
    <source>
        <dbReference type="SAM" id="Phobius"/>
    </source>
</evidence>
<feature type="compositionally biased region" description="Acidic residues" evidence="14">
    <location>
        <begin position="277"/>
        <end position="299"/>
    </location>
</feature>
<feature type="compositionally biased region" description="Acidic residues" evidence="14">
    <location>
        <begin position="309"/>
        <end position="325"/>
    </location>
</feature>
<dbReference type="GO" id="GO:0007165">
    <property type="term" value="P:signal transduction"/>
    <property type="evidence" value="ECO:0007669"/>
    <property type="project" value="UniProtKB-ARBA"/>
</dbReference>
<keyword evidence="8" id="KW-0735">Signal-anchor</keyword>
<evidence type="ECO:0000256" key="14">
    <source>
        <dbReference type="SAM" id="MobiDB-lite"/>
    </source>
</evidence>
<comment type="subcellular location">
    <subcellularLocation>
        <location evidence="11">Spore membrane</location>
        <topology evidence="11">Single-pass type II membrane protein</topology>
    </subcellularLocation>
</comment>
<dbReference type="InterPro" id="IPR000719">
    <property type="entry name" value="Prot_kinase_dom"/>
</dbReference>
<evidence type="ECO:0000256" key="4">
    <source>
        <dbReference type="ARBA" id="ARBA00022679"/>
    </source>
</evidence>
<dbReference type="PROSITE" id="PS00108">
    <property type="entry name" value="PROTEIN_KINASE_ST"/>
    <property type="match status" value="1"/>
</dbReference>
<evidence type="ECO:0000256" key="6">
    <source>
        <dbReference type="ARBA" id="ARBA00022777"/>
    </source>
</evidence>
<dbReference type="CDD" id="cd14014">
    <property type="entry name" value="STKc_PknB_like"/>
    <property type="match status" value="1"/>
</dbReference>
<comment type="caution">
    <text evidence="17">The sequence shown here is derived from an EMBL/GenBank/DDBJ whole genome shotgun (WGS) entry which is preliminary data.</text>
</comment>
<keyword evidence="6" id="KW-0418">Kinase</keyword>
<dbReference type="GO" id="GO:0004674">
    <property type="term" value="F:protein serine/threonine kinase activity"/>
    <property type="evidence" value="ECO:0007669"/>
    <property type="project" value="UniProtKB-KW"/>
</dbReference>
<dbReference type="PANTHER" id="PTHR43289">
    <property type="entry name" value="MITOGEN-ACTIVATED PROTEIN KINASE KINASE KINASE 20-RELATED"/>
    <property type="match status" value="1"/>
</dbReference>